<sequence>MFPTFFGKKSRHTARIVRSALSFSAPMVTATKKRILVVEDEQDTAAMIARFLGDEFDTVVATNGVDGLALAQQEPRPDLVIVDIMMPKLDGVSMTKRLREHEPTRRVPIIFLTAKSDPMDVIAGIQAGARHYITKPFVLDDLKKKVRKAVYGR</sequence>
<dbReference type="Pfam" id="PF00072">
    <property type="entry name" value="Response_reg"/>
    <property type="match status" value="1"/>
</dbReference>
<feature type="modified residue" description="4-aspartylphosphate" evidence="2">
    <location>
        <position position="83"/>
    </location>
</feature>
<evidence type="ECO:0000313" key="5">
    <source>
        <dbReference type="Proteomes" id="UP000002139"/>
    </source>
</evidence>
<organism evidence="4 5">
    <name type="scientific">Sorangium cellulosum (strain So ce56)</name>
    <name type="common">Polyangium cellulosum (strain So ce56)</name>
    <dbReference type="NCBI Taxonomy" id="448385"/>
    <lineage>
        <taxon>Bacteria</taxon>
        <taxon>Pseudomonadati</taxon>
        <taxon>Myxococcota</taxon>
        <taxon>Polyangia</taxon>
        <taxon>Polyangiales</taxon>
        <taxon>Polyangiaceae</taxon>
        <taxon>Sorangium</taxon>
    </lineage>
</organism>
<dbReference type="PANTHER" id="PTHR43547">
    <property type="entry name" value="TWO-COMPONENT HISTIDINE KINASE"/>
    <property type="match status" value="1"/>
</dbReference>
<dbReference type="Proteomes" id="UP000002139">
    <property type="component" value="Chromosome"/>
</dbReference>
<dbReference type="AlphaFoldDB" id="A9FFL4"/>
<dbReference type="eggNOG" id="COG0745">
    <property type="taxonomic scope" value="Bacteria"/>
</dbReference>
<evidence type="ECO:0000256" key="1">
    <source>
        <dbReference type="ARBA" id="ARBA00022553"/>
    </source>
</evidence>
<keyword evidence="1 2" id="KW-0597">Phosphoprotein</keyword>
<dbReference type="PANTHER" id="PTHR43547:SF2">
    <property type="entry name" value="HYBRID SIGNAL TRANSDUCTION HISTIDINE KINASE C"/>
    <property type="match status" value="1"/>
</dbReference>
<name>A9FFL4_SORC5</name>
<reference evidence="4 5" key="1">
    <citation type="journal article" date="2007" name="Nat. Biotechnol.">
        <title>Complete genome sequence of the myxobacterium Sorangium cellulosum.</title>
        <authorList>
            <person name="Schneiker S."/>
            <person name="Perlova O."/>
            <person name="Kaiser O."/>
            <person name="Gerth K."/>
            <person name="Alici A."/>
            <person name="Altmeyer M.O."/>
            <person name="Bartels D."/>
            <person name="Bekel T."/>
            <person name="Beyer S."/>
            <person name="Bode E."/>
            <person name="Bode H.B."/>
            <person name="Bolten C.J."/>
            <person name="Choudhuri J.V."/>
            <person name="Doss S."/>
            <person name="Elnakady Y.A."/>
            <person name="Frank B."/>
            <person name="Gaigalat L."/>
            <person name="Goesmann A."/>
            <person name="Groeger C."/>
            <person name="Gross F."/>
            <person name="Jelsbak L."/>
            <person name="Jelsbak L."/>
            <person name="Kalinowski J."/>
            <person name="Kegler C."/>
            <person name="Knauber T."/>
            <person name="Konietzny S."/>
            <person name="Kopp M."/>
            <person name="Krause L."/>
            <person name="Krug D."/>
            <person name="Linke B."/>
            <person name="Mahmud T."/>
            <person name="Martinez-Arias R."/>
            <person name="McHardy A.C."/>
            <person name="Merai M."/>
            <person name="Meyer F."/>
            <person name="Mormann S."/>
            <person name="Munoz-Dorado J."/>
            <person name="Perez J."/>
            <person name="Pradella S."/>
            <person name="Rachid S."/>
            <person name="Raddatz G."/>
            <person name="Rosenau F."/>
            <person name="Rueckert C."/>
            <person name="Sasse F."/>
            <person name="Scharfe M."/>
            <person name="Schuster S.C."/>
            <person name="Suen G."/>
            <person name="Treuner-Lange A."/>
            <person name="Velicer G.J."/>
            <person name="Vorholter F.-J."/>
            <person name="Weissman K.J."/>
            <person name="Welch R.D."/>
            <person name="Wenzel S.C."/>
            <person name="Whitworth D.E."/>
            <person name="Wilhelm S."/>
            <person name="Wittmann C."/>
            <person name="Bloecker H."/>
            <person name="Puehler A."/>
            <person name="Mueller R."/>
        </authorList>
    </citation>
    <scope>NUCLEOTIDE SEQUENCE [LARGE SCALE GENOMIC DNA]</scope>
    <source>
        <strain evidence="5">So ce56</strain>
    </source>
</reference>
<keyword evidence="5" id="KW-1185">Reference proteome</keyword>
<proteinExistence type="predicted"/>
<dbReference type="CDD" id="cd17574">
    <property type="entry name" value="REC_OmpR"/>
    <property type="match status" value="1"/>
</dbReference>
<dbReference type="SUPFAM" id="SSF52172">
    <property type="entry name" value="CheY-like"/>
    <property type="match status" value="1"/>
</dbReference>
<dbReference type="InterPro" id="IPR011006">
    <property type="entry name" value="CheY-like_superfamily"/>
</dbReference>
<evidence type="ECO:0000313" key="4">
    <source>
        <dbReference type="EMBL" id="CAN95004.1"/>
    </source>
</evidence>
<evidence type="ECO:0000259" key="3">
    <source>
        <dbReference type="PROSITE" id="PS50110"/>
    </source>
</evidence>
<dbReference type="Gene3D" id="3.40.50.2300">
    <property type="match status" value="1"/>
</dbReference>
<evidence type="ECO:0000256" key="2">
    <source>
        <dbReference type="PROSITE-ProRule" id="PRU00169"/>
    </source>
</evidence>
<dbReference type="EMBL" id="AM746676">
    <property type="protein sequence ID" value="CAN95004.1"/>
    <property type="molecule type" value="Genomic_DNA"/>
</dbReference>
<dbReference type="KEGG" id="scl:sce4841"/>
<accession>A9FFL4</accession>
<gene>
    <name evidence="4" type="ordered locus">sce4841</name>
</gene>
<dbReference type="GO" id="GO:0000155">
    <property type="term" value="F:phosphorelay sensor kinase activity"/>
    <property type="evidence" value="ECO:0007669"/>
    <property type="project" value="TreeGrafter"/>
</dbReference>
<feature type="domain" description="Response regulatory" evidence="3">
    <location>
        <begin position="34"/>
        <end position="150"/>
    </location>
</feature>
<dbReference type="BioCyc" id="SCEL448385:SCE_RS24845-MONOMER"/>
<dbReference type="InterPro" id="IPR001789">
    <property type="entry name" value="Sig_transdc_resp-reg_receiver"/>
</dbReference>
<dbReference type="STRING" id="448385.sce4841"/>
<dbReference type="PROSITE" id="PS50110">
    <property type="entry name" value="RESPONSE_REGULATORY"/>
    <property type="match status" value="1"/>
</dbReference>
<dbReference type="HOGENOM" id="CLU_000445_69_17_7"/>
<protein>
    <submittedName>
        <fullName evidence="4">Two-component response regulator</fullName>
    </submittedName>
</protein>
<dbReference type="SMART" id="SM00448">
    <property type="entry name" value="REC"/>
    <property type="match status" value="1"/>
</dbReference>